<sequence>MFLIIECFLEYRWLISHKDFVKYALGYCIIPTSENAMEKIVKF</sequence>
<dbReference type="AlphaFoldDB" id="C0FRW5"/>
<evidence type="ECO:0000313" key="1">
    <source>
        <dbReference type="EMBL" id="EEG94633.1"/>
    </source>
</evidence>
<organism evidence="1 2">
    <name type="scientific">Roseburia inulinivorans DSM 16841</name>
    <dbReference type="NCBI Taxonomy" id="622312"/>
    <lineage>
        <taxon>Bacteria</taxon>
        <taxon>Bacillati</taxon>
        <taxon>Bacillota</taxon>
        <taxon>Clostridia</taxon>
        <taxon>Lachnospirales</taxon>
        <taxon>Lachnospiraceae</taxon>
        <taxon>Roseburia</taxon>
    </lineage>
</organism>
<gene>
    <name evidence="1" type="ORF">ROSEINA2194_01476</name>
</gene>
<comment type="caution">
    <text evidence="1">The sequence shown here is derived from an EMBL/GenBank/DDBJ whole genome shotgun (WGS) entry which is preliminary data.</text>
</comment>
<proteinExistence type="predicted"/>
<accession>C0FRW5</accession>
<reference evidence="1 2" key="2">
    <citation type="submission" date="2009-03" db="EMBL/GenBank/DDBJ databases">
        <title>Draft genome sequence of Roseburia inulinivorans (DSM 16841).</title>
        <authorList>
            <person name="Sudarsanam P."/>
            <person name="Ley R."/>
            <person name="Guruge J."/>
            <person name="Turnbaugh P.J."/>
            <person name="Mahowald M."/>
            <person name="Liep D."/>
            <person name="Gordon J."/>
        </authorList>
    </citation>
    <scope>NUCLEOTIDE SEQUENCE [LARGE SCALE GENOMIC DNA]</scope>
    <source>
        <strain evidence="1 2">DSM 16841</strain>
    </source>
</reference>
<evidence type="ECO:0000313" key="2">
    <source>
        <dbReference type="Proteomes" id="UP000003561"/>
    </source>
</evidence>
<reference evidence="1 2" key="1">
    <citation type="submission" date="2009-02" db="EMBL/GenBank/DDBJ databases">
        <authorList>
            <person name="Fulton L."/>
            <person name="Clifton S."/>
            <person name="Fulton B."/>
            <person name="Xu J."/>
            <person name="Minx P."/>
            <person name="Pepin K.H."/>
            <person name="Johnson M."/>
            <person name="Bhonagiri V."/>
            <person name="Nash W.E."/>
            <person name="Mardis E.R."/>
            <person name="Wilson R.K."/>
        </authorList>
    </citation>
    <scope>NUCLEOTIDE SEQUENCE [LARGE SCALE GENOMIC DNA]</scope>
    <source>
        <strain evidence="1 2">DSM 16841</strain>
    </source>
</reference>
<name>C0FRW5_9FIRM</name>
<protein>
    <submittedName>
        <fullName evidence="1">Uncharacterized protein</fullName>
    </submittedName>
</protein>
<dbReference type="EMBL" id="ACFY01000058">
    <property type="protein sequence ID" value="EEG94633.1"/>
    <property type="molecule type" value="Genomic_DNA"/>
</dbReference>
<dbReference type="Proteomes" id="UP000003561">
    <property type="component" value="Unassembled WGS sequence"/>
</dbReference>